<gene>
    <name evidence="3" type="ORF">D0862_01542</name>
</gene>
<dbReference type="CDD" id="cd09917">
    <property type="entry name" value="F-box_SF"/>
    <property type="match status" value="1"/>
</dbReference>
<feature type="compositionally biased region" description="Low complexity" evidence="1">
    <location>
        <begin position="200"/>
        <end position="218"/>
    </location>
</feature>
<comment type="caution">
    <text evidence="3">The sequence shown here is derived from an EMBL/GenBank/DDBJ whole genome shotgun (WGS) entry which is preliminary data.</text>
</comment>
<dbReference type="EMBL" id="QWIQ01000024">
    <property type="protein sequence ID" value="RMZ15778.1"/>
    <property type="molecule type" value="Genomic_DNA"/>
</dbReference>
<dbReference type="Proteomes" id="UP000281468">
    <property type="component" value="Unassembled WGS sequence"/>
</dbReference>
<accession>A0A3M7HRD9</accession>
<evidence type="ECO:0000313" key="4">
    <source>
        <dbReference type="Proteomes" id="UP000281468"/>
    </source>
</evidence>
<dbReference type="Pfam" id="PF12937">
    <property type="entry name" value="F-box-like"/>
    <property type="match status" value="1"/>
</dbReference>
<feature type="region of interest" description="Disordered" evidence="1">
    <location>
        <begin position="498"/>
        <end position="541"/>
    </location>
</feature>
<evidence type="ECO:0000313" key="3">
    <source>
        <dbReference type="EMBL" id="RMZ15778.1"/>
    </source>
</evidence>
<sequence>MSSSSHPIILNLPPELLQRIFAFLDWDQSSHLTPHRGDILNISLTCKHLRHTIIPLLFRNVSLCLRWVGGELLEPPLFRLRREKPELSRWIRNVHIHTAIGYRPKQPTSPPVLAAPDDIEDWLSPELTVLDHESEGERKWHQDLHSLHRNRLNHLVQEKTEPFSTVSESFRQPSGVEQLMRKLILTTSFESIKLRARANATSNAASQPQDASASSLSSVDPPRPSATEDNHGDSLDGPDRALRWRPTFADRRRKREVDALAVVMLCLPPSLSDITFEVGHAPDDVHLFALHVFAAVLEVYNTRLEALTIIGSTQESDASSKVITHSHIVDLTSIRTLRLAGARSPKVSTRDNPSDAAYPECWHALRETTSNLRTLEFWNVAFTAQTDVCSLLQTATNFPFIHSIALRNVMLCTLAENQRRLRALQAQSQGLPSSSSSSNYNLQASSSPETNLLLLLITLRRMHPQINLTFSDLWSNTQPLRSKLTPSALHWLQTEAVPTGTLNPNNNPNPQRPSLPDPARQTSQPRPTHDRILPDLRAPSPSQQIQIFRPSAIEHDDFTIALCQSSTCRC</sequence>
<evidence type="ECO:0000259" key="2">
    <source>
        <dbReference type="Pfam" id="PF12937"/>
    </source>
</evidence>
<evidence type="ECO:0000256" key="1">
    <source>
        <dbReference type="SAM" id="MobiDB-lite"/>
    </source>
</evidence>
<dbReference type="AlphaFoldDB" id="A0A3M7HRD9"/>
<organism evidence="3 4">
    <name type="scientific">Hortaea werneckii</name>
    <name type="common">Black yeast</name>
    <name type="synonym">Cladosporium werneckii</name>
    <dbReference type="NCBI Taxonomy" id="91943"/>
    <lineage>
        <taxon>Eukaryota</taxon>
        <taxon>Fungi</taxon>
        <taxon>Dikarya</taxon>
        <taxon>Ascomycota</taxon>
        <taxon>Pezizomycotina</taxon>
        <taxon>Dothideomycetes</taxon>
        <taxon>Dothideomycetidae</taxon>
        <taxon>Mycosphaerellales</taxon>
        <taxon>Teratosphaeriaceae</taxon>
        <taxon>Hortaea</taxon>
    </lineage>
</organism>
<proteinExistence type="predicted"/>
<dbReference type="InterPro" id="IPR001810">
    <property type="entry name" value="F-box_dom"/>
</dbReference>
<feature type="region of interest" description="Disordered" evidence="1">
    <location>
        <begin position="200"/>
        <end position="241"/>
    </location>
</feature>
<protein>
    <recommendedName>
        <fullName evidence="2">F-box domain-containing protein</fullName>
    </recommendedName>
</protein>
<name>A0A3M7HRD9_HORWE</name>
<feature type="domain" description="F-box" evidence="2">
    <location>
        <begin position="9"/>
        <end position="62"/>
    </location>
</feature>
<reference evidence="3 4" key="1">
    <citation type="journal article" date="2018" name="BMC Genomics">
        <title>Genomic evidence for intraspecific hybridization in a clonal and extremely halotolerant yeast.</title>
        <authorList>
            <person name="Gostincar C."/>
            <person name="Stajich J.E."/>
            <person name="Zupancic J."/>
            <person name="Zalar P."/>
            <person name="Gunde-Cimerman N."/>
        </authorList>
    </citation>
    <scope>NUCLEOTIDE SEQUENCE [LARGE SCALE GENOMIC DNA]</scope>
    <source>
        <strain evidence="3 4">EXF-171</strain>
    </source>
</reference>
<feature type="compositionally biased region" description="Basic and acidic residues" evidence="1">
    <location>
        <begin position="226"/>
        <end position="241"/>
    </location>
</feature>